<protein>
    <submittedName>
        <fullName evidence="1">Uncharacterized protein</fullName>
    </submittedName>
</protein>
<gene>
    <name evidence="1" type="ORF">Ga0080559_TMP1943</name>
</gene>
<evidence type="ECO:0000313" key="1">
    <source>
        <dbReference type="EMBL" id="APX22739.1"/>
    </source>
</evidence>
<dbReference type="AlphaFoldDB" id="A0A1U7D3M2"/>
<reference evidence="1 2" key="1">
    <citation type="submission" date="2016-03" db="EMBL/GenBank/DDBJ databases">
        <title>Deep-sea bacteria in the southern Pacific.</title>
        <authorList>
            <person name="Tang K."/>
        </authorList>
    </citation>
    <scope>NUCLEOTIDE SEQUENCE [LARGE SCALE GENOMIC DNA]</scope>
    <source>
        <strain evidence="1 2">JLT2016</strain>
    </source>
</reference>
<evidence type="ECO:0000313" key="2">
    <source>
        <dbReference type="Proteomes" id="UP000186559"/>
    </source>
</evidence>
<dbReference type="KEGG" id="tpro:Ga0080559_TMP1943"/>
<dbReference type="STRING" id="1229727.Ga0080559_TMP1943"/>
<name>A0A1U7D3M2_9RHOB</name>
<proteinExistence type="predicted"/>
<dbReference type="Proteomes" id="UP000186559">
    <property type="component" value="Chromosome"/>
</dbReference>
<organism evidence="1 2">
    <name type="scientific">Salipiger profundus</name>
    <dbReference type="NCBI Taxonomy" id="1229727"/>
    <lineage>
        <taxon>Bacteria</taxon>
        <taxon>Pseudomonadati</taxon>
        <taxon>Pseudomonadota</taxon>
        <taxon>Alphaproteobacteria</taxon>
        <taxon>Rhodobacterales</taxon>
        <taxon>Roseobacteraceae</taxon>
        <taxon>Salipiger</taxon>
    </lineage>
</organism>
<dbReference type="EMBL" id="CP014796">
    <property type="protein sequence ID" value="APX22739.1"/>
    <property type="molecule type" value="Genomic_DNA"/>
</dbReference>
<keyword evidence="2" id="KW-1185">Reference proteome</keyword>
<sequence length="110" mass="12127">MLMGSASDRLEEAVPRIARTVSERYGGLTTSFATGHWTPDGENASGPYDVSALMTERVLRLDLLVMPEQKAEALDLLQEACREVNRTLALGCVHLHIECLEAEAHHRLIA</sequence>
<accession>A0A1U7D3M2</accession>